<dbReference type="PANTHER" id="PTHR34427">
    <property type="entry name" value="DUF4283 DOMAIN PROTEIN"/>
    <property type="match status" value="1"/>
</dbReference>
<reference evidence="1 2" key="1">
    <citation type="journal article" date="2018" name="PLoS Genet.">
        <title>Population sequencing reveals clonal diversity and ancestral inbreeding in the grapevine cultivar Chardonnay.</title>
        <authorList>
            <person name="Roach M.J."/>
            <person name="Johnson D.L."/>
            <person name="Bohlmann J."/>
            <person name="van Vuuren H.J."/>
            <person name="Jones S.J."/>
            <person name="Pretorius I.S."/>
            <person name="Schmidt S.A."/>
            <person name="Borneman A.R."/>
        </authorList>
    </citation>
    <scope>NUCLEOTIDE SEQUENCE [LARGE SCALE GENOMIC DNA]</scope>
    <source>
        <strain evidence="2">cv. Chardonnay</strain>
        <tissue evidence="1">Leaf</tissue>
    </source>
</reference>
<dbReference type="AlphaFoldDB" id="A0A438GXB3"/>
<dbReference type="Proteomes" id="UP000288805">
    <property type="component" value="Unassembled WGS sequence"/>
</dbReference>
<name>A0A438GXB3_VITVI</name>
<evidence type="ECO:0000313" key="1">
    <source>
        <dbReference type="EMBL" id="RVW76852.1"/>
    </source>
</evidence>
<gene>
    <name evidence="1" type="ORF">CK203_043083</name>
</gene>
<accession>A0A438GXB3</accession>
<sequence>MGKFREGWIELRGLPFHLWSEEHLKKISEQWGTVTEIDWQTVKLYDLCKARIRISMKERSVLPALIEVLDEGWVFTISVAVDGAEDERRHREMGESTWGDYECHSWTSGRRLVEKAKSTAKRWSSNGLADRLKDGVKSQKVEVATVGTHAKRSADVGNTCLQPSSV</sequence>
<dbReference type="EMBL" id="QGNW01000322">
    <property type="protein sequence ID" value="RVW76852.1"/>
    <property type="molecule type" value="Genomic_DNA"/>
</dbReference>
<comment type="caution">
    <text evidence="1">The sequence shown here is derived from an EMBL/GenBank/DDBJ whole genome shotgun (WGS) entry which is preliminary data.</text>
</comment>
<dbReference type="PANTHER" id="PTHR34427:SF5">
    <property type="entry name" value="DUF4283 DOMAIN-CONTAINING PROTEIN"/>
    <property type="match status" value="1"/>
</dbReference>
<organism evidence="1 2">
    <name type="scientific">Vitis vinifera</name>
    <name type="common">Grape</name>
    <dbReference type="NCBI Taxonomy" id="29760"/>
    <lineage>
        <taxon>Eukaryota</taxon>
        <taxon>Viridiplantae</taxon>
        <taxon>Streptophyta</taxon>
        <taxon>Embryophyta</taxon>
        <taxon>Tracheophyta</taxon>
        <taxon>Spermatophyta</taxon>
        <taxon>Magnoliopsida</taxon>
        <taxon>eudicotyledons</taxon>
        <taxon>Gunneridae</taxon>
        <taxon>Pentapetalae</taxon>
        <taxon>rosids</taxon>
        <taxon>Vitales</taxon>
        <taxon>Vitaceae</taxon>
        <taxon>Viteae</taxon>
        <taxon>Vitis</taxon>
    </lineage>
</organism>
<evidence type="ECO:0000313" key="2">
    <source>
        <dbReference type="Proteomes" id="UP000288805"/>
    </source>
</evidence>
<protein>
    <submittedName>
        <fullName evidence="1">Uncharacterized protein</fullName>
    </submittedName>
</protein>
<proteinExistence type="predicted"/>